<sequence>MSGPKPAPTTKTSTRLSPDLSEVQRYRVDLDERLRGRRIRRRHVREAKATWLAGVIDERTHGVFMPPAPQRGAAVAAVPCYFVADA</sequence>
<name>A0A150TXY1_SORCE</name>
<dbReference type="EMBL" id="JEME01000706">
    <property type="protein sequence ID" value="KYG09338.1"/>
    <property type="molecule type" value="Genomic_DNA"/>
</dbReference>
<evidence type="ECO:0000313" key="3">
    <source>
        <dbReference type="Proteomes" id="UP000075502"/>
    </source>
</evidence>
<comment type="caution">
    <text evidence="2">The sequence shown here is derived from an EMBL/GenBank/DDBJ whole genome shotgun (WGS) entry which is preliminary data.</text>
</comment>
<proteinExistence type="predicted"/>
<feature type="region of interest" description="Disordered" evidence="1">
    <location>
        <begin position="1"/>
        <end position="20"/>
    </location>
</feature>
<evidence type="ECO:0000313" key="2">
    <source>
        <dbReference type="EMBL" id="KYG09338.1"/>
    </source>
</evidence>
<organism evidence="2 3">
    <name type="scientific">Sorangium cellulosum</name>
    <name type="common">Polyangium cellulosum</name>
    <dbReference type="NCBI Taxonomy" id="56"/>
    <lineage>
        <taxon>Bacteria</taxon>
        <taxon>Pseudomonadati</taxon>
        <taxon>Myxococcota</taxon>
        <taxon>Polyangia</taxon>
        <taxon>Polyangiales</taxon>
        <taxon>Polyangiaceae</taxon>
        <taxon>Sorangium</taxon>
    </lineage>
</organism>
<protein>
    <submittedName>
        <fullName evidence="2">Uncharacterized protein</fullName>
    </submittedName>
</protein>
<gene>
    <name evidence="2" type="ORF">BE21_01635</name>
</gene>
<dbReference type="AlphaFoldDB" id="A0A150TXY1"/>
<dbReference type="Proteomes" id="UP000075502">
    <property type="component" value="Unassembled WGS sequence"/>
</dbReference>
<accession>A0A150TXY1</accession>
<evidence type="ECO:0000256" key="1">
    <source>
        <dbReference type="SAM" id="MobiDB-lite"/>
    </source>
</evidence>
<reference evidence="2 3" key="1">
    <citation type="submission" date="2014-02" db="EMBL/GenBank/DDBJ databases">
        <title>The small core and large imbalanced accessory genome model reveals a collaborative survival strategy of Sorangium cellulosum strains in nature.</title>
        <authorList>
            <person name="Han K."/>
            <person name="Peng R."/>
            <person name="Blom J."/>
            <person name="Li Y.-Z."/>
        </authorList>
    </citation>
    <scope>NUCLEOTIDE SEQUENCE [LARGE SCALE GENOMIC DNA]</scope>
    <source>
        <strain evidence="2 3">So0007-03</strain>
    </source>
</reference>